<accession>A0ABS4SUZ1</accession>
<evidence type="ECO:0000313" key="9">
    <source>
        <dbReference type="EMBL" id="MBP2296375.1"/>
    </source>
</evidence>
<evidence type="ECO:0000256" key="3">
    <source>
        <dbReference type="ARBA" id="ARBA00022475"/>
    </source>
</evidence>
<evidence type="ECO:0000256" key="5">
    <source>
        <dbReference type="ARBA" id="ARBA00022989"/>
    </source>
</evidence>
<keyword evidence="10" id="KW-1185">Reference proteome</keyword>
<name>A0ABS4SUZ1_9PROT</name>
<evidence type="ECO:0000256" key="1">
    <source>
        <dbReference type="ARBA" id="ARBA00004651"/>
    </source>
</evidence>
<feature type="transmembrane region" description="Helical" evidence="8">
    <location>
        <begin position="81"/>
        <end position="102"/>
    </location>
</feature>
<evidence type="ECO:0000313" key="10">
    <source>
        <dbReference type="Proteomes" id="UP000781958"/>
    </source>
</evidence>
<keyword evidence="3" id="KW-1003">Cell membrane</keyword>
<feature type="transmembrane region" description="Helical" evidence="8">
    <location>
        <begin position="291"/>
        <end position="311"/>
    </location>
</feature>
<dbReference type="Proteomes" id="UP000781958">
    <property type="component" value="Unassembled WGS sequence"/>
</dbReference>
<evidence type="ECO:0000256" key="8">
    <source>
        <dbReference type="SAM" id="Phobius"/>
    </source>
</evidence>
<reference evidence="9 10" key="1">
    <citation type="submission" date="2021-03" db="EMBL/GenBank/DDBJ databases">
        <title>Genomic Encyclopedia of Type Strains, Phase III (KMG-III): the genomes of soil and plant-associated and newly described type strains.</title>
        <authorList>
            <person name="Whitman W."/>
        </authorList>
    </citation>
    <scope>NUCLEOTIDE SEQUENCE [LARGE SCALE GENOMIC DNA]</scope>
    <source>
        <strain evidence="9 10">IMMIB AFH-6</strain>
    </source>
</reference>
<protein>
    <submittedName>
        <fullName evidence="9">MFS family permease</fullName>
    </submittedName>
</protein>
<organism evidence="9 10">
    <name type="scientific">Azospirillum rugosum</name>
    <dbReference type="NCBI Taxonomy" id="416170"/>
    <lineage>
        <taxon>Bacteria</taxon>
        <taxon>Pseudomonadati</taxon>
        <taxon>Pseudomonadota</taxon>
        <taxon>Alphaproteobacteria</taxon>
        <taxon>Rhodospirillales</taxon>
        <taxon>Azospirillaceae</taxon>
        <taxon>Azospirillum</taxon>
    </lineage>
</organism>
<gene>
    <name evidence="9" type="ORF">J2851_006191</name>
</gene>
<feature type="region of interest" description="Disordered" evidence="7">
    <location>
        <begin position="1"/>
        <end position="37"/>
    </location>
</feature>
<feature type="transmembrane region" description="Helical" evidence="8">
    <location>
        <begin position="206"/>
        <end position="225"/>
    </location>
</feature>
<keyword evidence="2" id="KW-0813">Transport</keyword>
<keyword evidence="6 8" id="KW-0472">Membrane</keyword>
<evidence type="ECO:0000256" key="7">
    <source>
        <dbReference type="SAM" id="MobiDB-lite"/>
    </source>
</evidence>
<dbReference type="InterPro" id="IPR010290">
    <property type="entry name" value="TM_effector"/>
</dbReference>
<evidence type="ECO:0000256" key="2">
    <source>
        <dbReference type="ARBA" id="ARBA00022448"/>
    </source>
</evidence>
<dbReference type="RefSeq" id="WP_246501048.1">
    <property type="nucleotide sequence ID" value="NZ_JAGINP010000030.1"/>
</dbReference>
<dbReference type="PANTHER" id="PTHR23513:SF9">
    <property type="entry name" value="ENTEROBACTIN EXPORTER ENTS"/>
    <property type="match status" value="1"/>
</dbReference>
<dbReference type="CDD" id="cd06173">
    <property type="entry name" value="MFS_MefA_like"/>
    <property type="match status" value="1"/>
</dbReference>
<feature type="transmembrane region" description="Helical" evidence="8">
    <location>
        <begin position="138"/>
        <end position="156"/>
    </location>
</feature>
<comment type="caution">
    <text evidence="9">The sequence shown here is derived from an EMBL/GenBank/DDBJ whole genome shotgun (WGS) entry which is preliminary data.</text>
</comment>
<dbReference type="Gene3D" id="1.20.1250.20">
    <property type="entry name" value="MFS general substrate transporter like domains"/>
    <property type="match status" value="1"/>
</dbReference>
<dbReference type="PANTHER" id="PTHR23513">
    <property type="entry name" value="INTEGRAL MEMBRANE EFFLUX PROTEIN-RELATED"/>
    <property type="match status" value="1"/>
</dbReference>
<feature type="transmembrane region" description="Helical" evidence="8">
    <location>
        <begin position="405"/>
        <end position="426"/>
    </location>
</feature>
<dbReference type="SUPFAM" id="SSF103473">
    <property type="entry name" value="MFS general substrate transporter"/>
    <property type="match status" value="1"/>
</dbReference>
<evidence type="ECO:0000256" key="6">
    <source>
        <dbReference type="ARBA" id="ARBA00023136"/>
    </source>
</evidence>
<comment type="subcellular location">
    <subcellularLocation>
        <location evidence="1">Cell membrane</location>
        <topology evidence="1">Multi-pass membrane protein</topology>
    </subcellularLocation>
</comment>
<feature type="transmembrane region" description="Helical" evidence="8">
    <location>
        <begin position="254"/>
        <end position="279"/>
    </location>
</feature>
<feature type="compositionally biased region" description="Low complexity" evidence="7">
    <location>
        <begin position="11"/>
        <end position="27"/>
    </location>
</feature>
<dbReference type="InterPro" id="IPR036259">
    <property type="entry name" value="MFS_trans_sf"/>
</dbReference>
<feature type="transmembrane region" description="Helical" evidence="8">
    <location>
        <begin position="50"/>
        <end position="75"/>
    </location>
</feature>
<dbReference type="Pfam" id="PF05977">
    <property type="entry name" value="MFS_3"/>
    <property type="match status" value="1"/>
</dbReference>
<evidence type="ECO:0000256" key="4">
    <source>
        <dbReference type="ARBA" id="ARBA00022692"/>
    </source>
</evidence>
<keyword evidence="5 8" id="KW-1133">Transmembrane helix</keyword>
<feature type="transmembrane region" description="Helical" evidence="8">
    <location>
        <begin position="318"/>
        <end position="337"/>
    </location>
</feature>
<sequence length="444" mass="46034">MPPAAETMPNSQPAQPAAPPAETATSAMRAVSPSDSRGDFRSAFRHRAFVLFWCARIAAWLAMQMQVVAVGWQIYAMTGTAISLGLVGLLQFLPTLLLVLVSGHIVDTHDRRKILVAVLAVECAAIGALFALTASGALTPALIFAIVIVLGTAKSFEGPAMQALLSALVPPEDLPNAIAWNSSAMQSAMVAGPALGGLLYVAGPAVVYATSTVLLAVATLFVVLLKPRPVELPRRAVSLSTLLAGVSFIRNQPAILGAMSLDMVAVLLGGATALLPVYAHDVLLVGPWGLGLLRSAPAVGALLMALALARFGVRRNAGAWMLGAVAGYGVATIVFGLSTYPGLSFVALAILGAMDQVSVFVRQTLIQLSTPDQMRGRVGAVSSLFIGASNQLGEFESGVAATWLGAVPAVVAGGVGACAIAFVWAWRFPSLRRLDRLDRLTPLG</sequence>
<keyword evidence="4 8" id="KW-0812">Transmembrane</keyword>
<dbReference type="EMBL" id="JAGINP010000030">
    <property type="protein sequence ID" value="MBP2296375.1"/>
    <property type="molecule type" value="Genomic_DNA"/>
</dbReference>
<proteinExistence type="predicted"/>